<protein>
    <recommendedName>
        <fullName evidence="1">Sieve element occlusion C-terminal domain-containing protein</fullName>
    </recommendedName>
</protein>
<dbReference type="Proteomes" id="UP000827721">
    <property type="component" value="Unassembled WGS sequence"/>
</dbReference>
<feature type="domain" description="Sieve element occlusion C-terminal" evidence="1">
    <location>
        <begin position="163"/>
        <end position="205"/>
    </location>
</feature>
<dbReference type="Pfam" id="PF14577">
    <property type="entry name" value="SEO_C"/>
    <property type="match status" value="2"/>
</dbReference>
<evidence type="ECO:0000259" key="1">
    <source>
        <dbReference type="Pfam" id="PF14577"/>
    </source>
</evidence>
<organism evidence="2 3">
    <name type="scientific">Xanthoceras sorbifolium</name>
    <dbReference type="NCBI Taxonomy" id="99658"/>
    <lineage>
        <taxon>Eukaryota</taxon>
        <taxon>Viridiplantae</taxon>
        <taxon>Streptophyta</taxon>
        <taxon>Embryophyta</taxon>
        <taxon>Tracheophyta</taxon>
        <taxon>Spermatophyta</taxon>
        <taxon>Magnoliopsida</taxon>
        <taxon>eudicotyledons</taxon>
        <taxon>Gunneridae</taxon>
        <taxon>Pentapetalae</taxon>
        <taxon>rosids</taxon>
        <taxon>malvids</taxon>
        <taxon>Sapindales</taxon>
        <taxon>Sapindaceae</taxon>
        <taxon>Xanthoceroideae</taxon>
        <taxon>Xanthoceras</taxon>
    </lineage>
</organism>
<name>A0ABQ8HM73_9ROSI</name>
<gene>
    <name evidence="2" type="ORF">JRO89_XS09G0205200</name>
</gene>
<reference evidence="2 3" key="1">
    <citation type="submission" date="2021-02" db="EMBL/GenBank/DDBJ databases">
        <title>Plant Genome Project.</title>
        <authorList>
            <person name="Zhang R.-G."/>
        </authorList>
    </citation>
    <scope>NUCLEOTIDE SEQUENCE [LARGE SCALE GENOMIC DNA]</scope>
    <source>
        <tissue evidence="2">Leaves</tissue>
    </source>
</reference>
<feature type="domain" description="Sieve element occlusion C-terminal" evidence="1">
    <location>
        <begin position="72"/>
        <end position="135"/>
    </location>
</feature>
<keyword evidence="3" id="KW-1185">Reference proteome</keyword>
<evidence type="ECO:0000313" key="2">
    <source>
        <dbReference type="EMBL" id="KAH7565426.1"/>
    </source>
</evidence>
<proteinExistence type="predicted"/>
<dbReference type="PANTHER" id="PTHR33232">
    <property type="entry name" value="PROTEIN SIEVE ELEMENT OCCLUSION B-LIKE"/>
    <property type="match status" value="1"/>
</dbReference>
<dbReference type="InterPro" id="IPR027944">
    <property type="entry name" value="SEO_C"/>
</dbReference>
<dbReference type="InterPro" id="IPR039299">
    <property type="entry name" value="SEOA"/>
</dbReference>
<comment type="caution">
    <text evidence="2">The sequence shown here is derived from an EMBL/GenBank/DDBJ whole genome shotgun (WGS) entry which is preliminary data.</text>
</comment>
<dbReference type="EMBL" id="JAFEMO010000009">
    <property type="protein sequence ID" value="KAH7565426.1"/>
    <property type="molecule type" value="Genomic_DNA"/>
</dbReference>
<sequence>MMMARMSSPTTETATPSQLCGEETNSVVAAKRNCIYRSSVNVKSQAFEADLGQSCFPGKKLSGGKGLGFISFQNVIEQEKYTSLYGGEAIDWIRRFTLTAKGVAQAETILLEMFYAGNSNPKRKVVRKIATFYCRESEPHIERHPSHLLLLDVAGKHVVHQIRQAWAANSKGSNIVAKVRSETILKSFGEYDHWKTNVNQKGFIPVRMIIYPFNPNFC</sequence>
<dbReference type="PANTHER" id="PTHR33232:SF20">
    <property type="entry name" value="PROTEIN SIEVE ELEMENT OCCLUSION B-LIKE"/>
    <property type="match status" value="1"/>
</dbReference>
<evidence type="ECO:0000313" key="3">
    <source>
        <dbReference type="Proteomes" id="UP000827721"/>
    </source>
</evidence>
<accession>A0ABQ8HM73</accession>